<organism evidence="1 2">
    <name type="scientific">Lasius platythorax</name>
    <dbReference type="NCBI Taxonomy" id="488582"/>
    <lineage>
        <taxon>Eukaryota</taxon>
        <taxon>Metazoa</taxon>
        <taxon>Ecdysozoa</taxon>
        <taxon>Arthropoda</taxon>
        <taxon>Hexapoda</taxon>
        <taxon>Insecta</taxon>
        <taxon>Pterygota</taxon>
        <taxon>Neoptera</taxon>
        <taxon>Endopterygota</taxon>
        <taxon>Hymenoptera</taxon>
        <taxon>Apocrita</taxon>
        <taxon>Aculeata</taxon>
        <taxon>Formicoidea</taxon>
        <taxon>Formicidae</taxon>
        <taxon>Formicinae</taxon>
        <taxon>Lasius</taxon>
        <taxon>Lasius</taxon>
    </lineage>
</organism>
<dbReference type="EMBL" id="OZ034828">
    <property type="protein sequence ID" value="CAL1684250.1"/>
    <property type="molecule type" value="Genomic_DNA"/>
</dbReference>
<accession>A0AAV2NY29</accession>
<name>A0AAV2NY29_9HYME</name>
<dbReference type="Proteomes" id="UP001497644">
    <property type="component" value="Chromosome 5"/>
</dbReference>
<protein>
    <submittedName>
        <fullName evidence="1">Uncharacterized protein</fullName>
    </submittedName>
</protein>
<sequence>MVLSRTLARAARSGKQPSELIPTPLLNVSHINRIKAITPAKLRNISTKICPSSLHKLRGTELLTNSSRGIDLDIPRTEFNDGKAASRKSNSFDTSIANYS</sequence>
<dbReference type="AlphaFoldDB" id="A0AAV2NY29"/>
<evidence type="ECO:0000313" key="2">
    <source>
        <dbReference type="Proteomes" id="UP001497644"/>
    </source>
</evidence>
<gene>
    <name evidence="1" type="ORF">LPLAT_LOCUS9916</name>
</gene>
<keyword evidence="2" id="KW-1185">Reference proteome</keyword>
<reference evidence="1" key="1">
    <citation type="submission" date="2024-04" db="EMBL/GenBank/DDBJ databases">
        <authorList>
            <consortium name="Molecular Ecology Group"/>
        </authorList>
    </citation>
    <scope>NUCLEOTIDE SEQUENCE</scope>
</reference>
<proteinExistence type="predicted"/>
<evidence type="ECO:0000313" key="1">
    <source>
        <dbReference type="EMBL" id="CAL1684250.1"/>
    </source>
</evidence>